<dbReference type="PROSITE" id="PS51257">
    <property type="entry name" value="PROKAR_LIPOPROTEIN"/>
    <property type="match status" value="1"/>
</dbReference>
<dbReference type="KEGG" id="bmx:BMS_2219"/>
<evidence type="ECO:0000313" key="1">
    <source>
        <dbReference type="EMBL" id="CBW27022.1"/>
    </source>
</evidence>
<proteinExistence type="predicted"/>
<sequence>MRRVQNIGIILMTIILMSSCDQNVIGVGHALKNLVTTPYKAIDNHLSNIAYEEVAKSSKEKKSLPTECWVERKSVLPEMQSLQDITDAVRGNVCSCVPWGTCTTDECPCSRMCPEGVDIFKRPGMQSTADFTTKENSLSFINGGGGGSIEATQGFCWGHASVTSKFNRLAFFDKDAKPKYDLFAASEEEQYKAMDYYKELVDDVIDNKPTKIPGIENLMQLSSIPGLEEYIADKVAHEWGKRAMSTSGLSIALKSGAMNRTDSLEFFEAVKNKIDQNQQPQIVFTKRGSAMYTHAVLVSHYIQNPDGSASLCIRDNNRSRRSLSDAKNCSDKMDINRDGSISYSAWGWGNLGGTEVAFNENPDALVQIENLKEHCDKEKGCN</sequence>
<dbReference type="OrthoDB" id="5293980at2"/>
<dbReference type="HOGENOM" id="CLU_723135_0_0_7"/>
<protein>
    <submittedName>
        <fullName evidence="1">Uncharacterized protein</fullName>
    </submittedName>
</protein>
<dbReference type="PATRIC" id="fig|862908.3.peg.2111"/>
<organism evidence="1 2">
    <name type="scientific">Halobacteriovorax marinus (strain ATCC BAA-682 / DSM 15412 / SJ)</name>
    <name type="common">Bacteriovorax marinus</name>
    <dbReference type="NCBI Taxonomy" id="862908"/>
    <lineage>
        <taxon>Bacteria</taxon>
        <taxon>Pseudomonadati</taxon>
        <taxon>Bdellovibrionota</taxon>
        <taxon>Bacteriovoracia</taxon>
        <taxon>Bacteriovoracales</taxon>
        <taxon>Halobacteriovoraceae</taxon>
        <taxon>Halobacteriovorax</taxon>
    </lineage>
</organism>
<dbReference type="EMBL" id="FQ312005">
    <property type="protein sequence ID" value="CBW27022.1"/>
    <property type="molecule type" value="Genomic_DNA"/>
</dbReference>
<dbReference type="Proteomes" id="UP000008963">
    <property type="component" value="Chromosome"/>
</dbReference>
<gene>
    <name evidence="1" type="ordered locus">BMS_2219</name>
</gene>
<keyword evidence="2" id="KW-1185">Reference proteome</keyword>
<evidence type="ECO:0000313" key="2">
    <source>
        <dbReference type="Proteomes" id="UP000008963"/>
    </source>
</evidence>
<dbReference type="STRING" id="862908.BMS_2219"/>
<reference evidence="2" key="1">
    <citation type="journal article" date="2013" name="ISME J.">
        <title>A small predatory core genome in the divergent marine Bacteriovorax marinus SJ and the terrestrial Bdellovibrio bacteriovorus.</title>
        <authorList>
            <person name="Crossman L.C."/>
            <person name="Chen H."/>
            <person name="Cerdeno-Tarraga A.M."/>
            <person name="Brooks K."/>
            <person name="Quail M.A."/>
            <person name="Pineiro S.A."/>
            <person name="Hobley L."/>
            <person name="Sockett R.E."/>
            <person name="Bentley S.D."/>
            <person name="Parkhill J."/>
            <person name="Williams H.N."/>
            <person name="Stine O.C."/>
        </authorList>
    </citation>
    <scope>NUCLEOTIDE SEQUENCE [LARGE SCALE GENOMIC DNA]</scope>
    <source>
        <strain evidence="2">ATCC BAA-682 / DSM 15412 / SJ</strain>
    </source>
</reference>
<accession>E1X451</accession>
<name>E1X451_HALMS</name>
<dbReference type="AlphaFoldDB" id="E1X451"/>
<dbReference type="RefSeq" id="WP_014244800.1">
    <property type="nucleotide sequence ID" value="NC_016620.1"/>
</dbReference>